<evidence type="ECO:0000313" key="2">
    <source>
        <dbReference type="Proteomes" id="UP001623041"/>
    </source>
</evidence>
<keyword evidence="2" id="KW-1185">Reference proteome</keyword>
<proteinExistence type="predicted"/>
<dbReference type="RefSeq" id="WP_406579646.1">
    <property type="nucleotide sequence ID" value="NZ_JBJHQH010000003.1"/>
</dbReference>
<name>A0ABW8RBX9_9BACI</name>
<dbReference type="EMBL" id="JBJHQH010000003">
    <property type="protein sequence ID" value="MFK9090962.1"/>
    <property type="molecule type" value="Genomic_DNA"/>
</dbReference>
<evidence type="ECO:0008006" key="3">
    <source>
        <dbReference type="Google" id="ProtNLM"/>
    </source>
</evidence>
<sequence length="93" mass="10997">MGKLPLKIRILEYASQQNQPFTAEDILRDLKSEYTGEKQFNINRIRVYIQSFIGVKFFKEEKLEYDQKGELIISCSITDYGKSRVKYFLKHAP</sequence>
<organism evidence="1 2">
    <name type="scientific">Bacillus salipaludis</name>
    <dbReference type="NCBI Taxonomy" id="2547811"/>
    <lineage>
        <taxon>Bacteria</taxon>
        <taxon>Bacillati</taxon>
        <taxon>Bacillota</taxon>
        <taxon>Bacilli</taxon>
        <taxon>Bacillales</taxon>
        <taxon>Bacillaceae</taxon>
        <taxon>Bacillus</taxon>
    </lineage>
</organism>
<dbReference type="Proteomes" id="UP001623041">
    <property type="component" value="Unassembled WGS sequence"/>
</dbReference>
<reference evidence="1 2" key="1">
    <citation type="submission" date="2024-11" db="EMBL/GenBank/DDBJ databases">
        <authorList>
            <person name="Lucas J.A."/>
        </authorList>
    </citation>
    <scope>NUCLEOTIDE SEQUENCE [LARGE SCALE GENOMIC DNA]</scope>
    <source>
        <strain evidence="1 2">Z 5.4</strain>
    </source>
</reference>
<evidence type="ECO:0000313" key="1">
    <source>
        <dbReference type="EMBL" id="MFK9090962.1"/>
    </source>
</evidence>
<gene>
    <name evidence="1" type="ORF">ACJEBI_05670</name>
</gene>
<comment type="caution">
    <text evidence="1">The sequence shown here is derived from an EMBL/GenBank/DDBJ whole genome shotgun (WGS) entry which is preliminary data.</text>
</comment>
<accession>A0ABW8RBX9</accession>
<protein>
    <recommendedName>
        <fullName evidence="3">WYL domain-containing protein</fullName>
    </recommendedName>
</protein>